<evidence type="ECO:0000313" key="2">
    <source>
        <dbReference type="EMBL" id="RLE52986.1"/>
    </source>
</evidence>
<name>A0A497F0K1_9CREN</name>
<evidence type="ECO:0000313" key="3">
    <source>
        <dbReference type="Proteomes" id="UP000269499"/>
    </source>
</evidence>
<dbReference type="EMBL" id="QMRA01000087">
    <property type="protein sequence ID" value="RLE52986.1"/>
    <property type="molecule type" value="Genomic_DNA"/>
</dbReference>
<protein>
    <submittedName>
        <fullName evidence="2">Uncharacterized protein</fullName>
    </submittedName>
</protein>
<evidence type="ECO:0000256" key="1">
    <source>
        <dbReference type="SAM" id="Phobius"/>
    </source>
</evidence>
<feature type="transmembrane region" description="Helical" evidence="1">
    <location>
        <begin position="12"/>
        <end position="32"/>
    </location>
</feature>
<proteinExistence type="predicted"/>
<dbReference type="AlphaFoldDB" id="A0A497F0K1"/>
<keyword evidence="1" id="KW-0472">Membrane</keyword>
<sequence>MKLEPSKSSLRNLFPIGLITLIGITLIVGHIYSLRLQIANAVKKIDLKVTNSEVTVTIPNWLIIYSAHLNGTTLKWQDRKLIKVPTSIDILPYFENGIAKISLPEGNYTISMEIGCYIPLLGKITYDKILSFEVNPPPSIKPLNVSFTPPNEVYAILSIADPTAVNQSSVRASIDAIRAELKVTPVKVDFKGNGLYLASAKLSGEQLTYAAWKAEGGVRLELSVRASDITGKAAKAIVPLPDLVSIIASDLGVDRTKAIELMGRLGAIGFHLGGNATLGDVYAVMKLSPELLQTVYEVIEDDFWIYETLEELGTIVGKAVLVMKRANATLGKIPLIYPRLAAAVIGNATVFGVENATAVARAAILAQEIQRRYGWLGINLLTRQPEVLVAMAHLLSYIPELGEYPLELYSLSKAIGEWVYWDKDVVPYTKRRGHRLTGMILPIVPTSYYKVGKYPRERAWIADPSMLPAFYDALRELVVGWYLKRVQNGTFESLEEMLSSGCLKKALDRGLPKEIVLGAVVEFGDACVFYFTSIDYTGRESTASLRGGYSPWQLRNMSKMIAWLKANTQQLDRIYKQLEEVRKKVTPEMIQRIVKEPTYSRKLPYDVKWFILGMLYGDGTVGFEPCYEAWDKFVLQNPEFILRYSFRGAPTFLRLVAEPRISCEEQDEIDMFVALGWLLYNTPSSALEVDYPQPDMSGLGHGFFVFIDREGRLISPITIDIDRFPSCYYKYGWPPERISIGLFNTVIYGADEILKALRPGEPKPSE</sequence>
<dbReference type="Proteomes" id="UP000269499">
    <property type="component" value="Unassembled WGS sequence"/>
</dbReference>
<organism evidence="2 3">
    <name type="scientific">Thermoproteota archaeon</name>
    <dbReference type="NCBI Taxonomy" id="2056631"/>
    <lineage>
        <taxon>Archaea</taxon>
        <taxon>Thermoproteota</taxon>
    </lineage>
</organism>
<keyword evidence="1" id="KW-0812">Transmembrane</keyword>
<accession>A0A497F0K1</accession>
<gene>
    <name evidence="2" type="ORF">DRJ26_03965</name>
</gene>
<reference evidence="2 3" key="1">
    <citation type="submission" date="2018-06" db="EMBL/GenBank/DDBJ databases">
        <title>Extensive metabolic versatility and redundancy in microbially diverse, dynamic hydrothermal sediments.</title>
        <authorList>
            <person name="Dombrowski N."/>
            <person name="Teske A."/>
            <person name="Baker B.J."/>
        </authorList>
    </citation>
    <scope>NUCLEOTIDE SEQUENCE [LARGE SCALE GENOMIC DNA]</scope>
    <source>
        <strain evidence="2">B20_G2</strain>
    </source>
</reference>
<keyword evidence="1" id="KW-1133">Transmembrane helix</keyword>
<comment type="caution">
    <text evidence="2">The sequence shown here is derived from an EMBL/GenBank/DDBJ whole genome shotgun (WGS) entry which is preliminary data.</text>
</comment>